<keyword evidence="4 6" id="KW-0067">ATP-binding</keyword>
<dbReference type="SUPFAM" id="SSF52540">
    <property type="entry name" value="P-loop containing nucleoside triphosphate hydrolases"/>
    <property type="match status" value="1"/>
</dbReference>
<dbReference type="InterPro" id="IPR017871">
    <property type="entry name" value="ABC_transporter-like_CS"/>
</dbReference>
<keyword evidence="2" id="KW-0813">Transport</keyword>
<dbReference type="PROSITE" id="PS50893">
    <property type="entry name" value="ABC_TRANSPORTER_2"/>
    <property type="match status" value="1"/>
</dbReference>
<dbReference type="CDD" id="cd03235">
    <property type="entry name" value="ABC_Metallic_Cations"/>
    <property type="match status" value="1"/>
</dbReference>
<evidence type="ECO:0000256" key="1">
    <source>
        <dbReference type="ARBA" id="ARBA00005417"/>
    </source>
</evidence>
<proteinExistence type="inferred from homology"/>
<dbReference type="PROSITE" id="PS00211">
    <property type="entry name" value="ABC_TRANSPORTER_1"/>
    <property type="match status" value="1"/>
</dbReference>
<evidence type="ECO:0000256" key="2">
    <source>
        <dbReference type="ARBA" id="ARBA00022448"/>
    </source>
</evidence>
<dbReference type="Pfam" id="PF00005">
    <property type="entry name" value="ABC_tran"/>
    <property type="match status" value="1"/>
</dbReference>
<evidence type="ECO:0000256" key="3">
    <source>
        <dbReference type="ARBA" id="ARBA00022741"/>
    </source>
</evidence>
<keyword evidence="3" id="KW-0547">Nucleotide-binding</keyword>
<evidence type="ECO:0000256" key="4">
    <source>
        <dbReference type="ARBA" id="ARBA00022840"/>
    </source>
</evidence>
<dbReference type="PANTHER" id="PTHR42734">
    <property type="entry name" value="METAL TRANSPORT SYSTEM ATP-BINDING PROTEIN TM_0124-RELATED"/>
    <property type="match status" value="1"/>
</dbReference>
<organism evidence="6 7">
    <name type="scientific">Pseudomonas fontis</name>
    <dbReference type="NCBI Taxonomy" id="2942633"/>
    <lineage>
        <taxon>Bacteria</taxon>
        <taxon>Pseudomonadati</taxon>
        <taxon>Pseudomonadota</taxon>
        <taxon>Gammaproteobacteria</taxon>
        <taxon>Pseudomonadales</taxon>
        <taxon>Pseudomonadaceae</taxon>
        <taxon>Pseudomonas</taxon>
    </lineage>
</organism>
<dbReference type="RefSeq" id="WP_273913329.1">
    <property type="nucleotide sequence ID" value="NZ_JAMDGX010000081.1"/>
</dbReference>
<dbReference type="EMBL" id="JAMDGY010000029">
    <property type="protein sequence ID" value="MDD0991472.1"/>
    <property type="molecule type" value="Genomic_DNA"/>
</dbReference>
<dbReference type="GO" id="GO:0005524">
    <property type="term" value="F:ATP binding"/>
    <property type="evidence" value="ECO:0007669"/>
    <property type="project" value="UniProtKB-KW"/>
</dbReference>
<comment type="similarity">
    <text evidence="1">Belongs to the ABC transporter superfamily.</text>
</comment>
<name>A0ABT5NTG9_9PSED</name>
<dbReference type="InterPro" id="IPR003439">
    <property type="entry name" value="ABC_transporter-like_ATP-bd"/>
</dbReference>
<gene>
    <name evidence="6" type="ORF">M5G11_13075</name>
</gene>
<protein>
    <submittedName>
        <fullName evidence="6">Metal ABC transporter ATP-binding protein</fullName>
    </submittedName>
</protein>
<dbReference type="InterPro" id="IPR050153">
    <property type="entry name" value="Metal_Ion_Import_ABC"/>
</dbReference>
<feature type="domain" description="ABC transporter" evidence="5">
    <location>
        <begin position="6"/>
        <end position="233"/>
    </location>
</feature>
<dbReference type="Proteomes" id="UP001148203">
    <property type="component" value="Unassembled WGS sequence"/>
</dbReference>
<accession>A0ABT5NTG9</accession>
<dbReference type="PANTHER" id="PTHR42734:SF5">
    <property type="entry name" value="IRON TRANSPORT SYSTEM ATP-BINDING PROTEIN HI_0361-RELATED"/>
    <property type="match status" value="1"/>
</dbReference>
<reference evidence="6 7" key="1">
    <citation type="submission" date="2022-05" db="EMBL/GenBank/DDBJ databases">
        <title>Novel Pseudomonas spp. Isolated from a Rainbow Trout Aquaculture Facility.</title>
        <authorList>
            <person name="Testerman T."/>
            <person name="Graf J."/>
        </authorList>
    </citation>
    <scope>NUCLEOTIDE SEQUENCE [LARGE SCALE GENOMIC DNA]</scope>
    <source>
        <strain evidence="6 7">ID681</strain>
    </source>
</reference>
<dbReference type="InterPro" id="IPR003593">
    <property type="entry name" value="AAA+_ATPase"/>
</dbReference>
<dbReference type="Gene3D" id="3.40.50.300">
    <property type="entry name" value="P-loop containing nucleotide triphosphate hydrolases"/>
    <property type="match status" value="1"/>
</dbReference>
<evidence type="ECO:0000313" key="6">
    <source>
        <dbReference type="EMBL" id="MDD0991472.1"/>
    </source>
</evidence>
<comment type="caution">
    <text evidence="6">The sequence shown here is derived from an EMBL/GenBank/DDBJ whole genome shotgun (WGS) entry which is preliminary data.</text>
</comment>
<evidence type="ECO:0000259" key="5">
    <source>
        <dbReference type="PROSITE" id="PS50893"/>
    </source>
</evidence>
<evidence type="ECO:0000313" key="7">
    <source>
        <dbReference type="Proteomes" id="UP001148203"/>
    </source>
</evidence>
<dbReference type="InterPro" id="IPR027417">
    <property type="entry name" value="P-loop_NTPase"/>
</dbReference>
<dbReference type="SMART" id="SM00382">
    <property type="entry name" value="AAA"/>
    <property type="match status" value="1"/>
</dbReference>
<keyword evidence="7" id="KW-1185">Reference proteome</keyword>
<sequence length="246" mass="26469">MSSVAICVDDLSVSYGSTPAIRGVSGAFEHGSLTAIAGPNGAGKSTFLKALMGEVSATGTIDRGALKARDIGYLPQASSIDRSFPITVADVVCLGAWKHMGFFGGVSSKATIAMRQALQDVGLVGMGDRHINALSVGQFQRVLFARLLVQDAKVLVLDEPFTAVDSRTVHDLTQIILKWKQEGRTVIAVLHDFDQIRATFPRTLLLSHTVIGWGSTKDVLTDKNLNRARALAEQWGESTDQRQYLA</sequence>